<name>W9XV06_9EURO</name>
<dbReference type="EMBL" id="AMGY01000006">
    <property type="protein sequence ID" value="EXJ81190.1"/>
    <property type="molecule type" value="Genomic_DNA"/>
</dbReference>
<keyword evidence="1" id="KW-0175">Coiled coil</keyword>
<organism evidence="3 4">
    <name type="scientific">Capronia epimyces CBS 606.96</name>
    <dbReference type="NCBI Taxonomy" id="1182542"/>
    <lineage>
        <taxon>Eukaryota</taxon>
        <taxon>Fungi</taxon>
        <taxon>Dikarya</taxon>
        <taxon>Ascomycota</taxon>
        <taxon>Pezizomycotina</taxon>
        <taxon>Eurotiomycetes</taxon>
        <taxon>Chaetothyriomycetidae</taxon>
        <taxon>Chaetothyriales</taxon>
        <taxon>Herpotrichiellaceae</taxon>
        <taxon>Capronia</taxon>
    </lineage>
</organism>
<evidence type="ECO:0000313" key="3">
    <source>
        <dbReference type="EMBL" id="EXJ81190.1"/>
    </source>
</evidence>
<evidence type="ECO:0000313" key="4">
    <source>
        <dbReference type="Proteomes" id="UP000019478"/>
    </source>
</evidence>
<protein>
    <submittedName>
        <fullName evidence="3">Uncharacterized protein</fullName>
    </submittedName>
</protein>
<dbReference type="RefSeq" id="XP_007735778.1">
    <property type="nucleotide sequence ID" value="XM_007737588.1"/>
</dbReference>
<comment type="caution">
    <text evidence="3">The sequence shown here is derived from an EMBL/GenBank/DDBJ whole genome shotgun (WGS) entry which is preliminary data.</text>
</comment>
<accession>W9XV06</accession>
<evidence type="ECO:0000256" key="2">
    <source>
        <dbReference type="SAM" id="MobiDB-lite"/>
    </source>
</evidence>
<evidence type="ECO:0000256" key="1">
    <source>
        <dbReference type="SAM" id="Coils"/>
    </source>
</evidence>
<dbReference type="AlphaFoldDB" id="W9XV06"/>
<dbReference type="Proteomes" id="UP000019478">
    <property type="component" value="Unassembled WGS sequence"/>
</dbReference>
<gene>
    <name evidence="3" type="ORF">A1O3_07480</name>
</gene>
<feature type="region of interest" description="Disordered" evidence="2">
    <location>
        <begin position="40"/>
        <end position="88"/>
    </location>
</feature>
<feature type="compositionally biased region" description="Gly residues" evidence="2">
    <location>
        <begin position="41"/>
        <end position="70"/>
    </location>
</feature>
<sequence>MPASALTDQPNIHPVTLQPFSAAELEKYGYEKLREQVVAGAKGGSGTGGGGGGGGSSSSTGAGSGGGGNVGDSTATSKQTQEIHRIRDETAELLRQKLQDREAKIRQIEREMAEKEKTREVERKVFQKKFGAGKDL</sequence>
<keyword evidence="4" id="KW-1185">Reference proteome</keyword>
<dbReference type="eggNOG" id="ENOG502RNQK">
    <property type="taxonomic scope" value="Eukaryota"/>
</dbReference>
<reference evidence="3 4" key="1">
    <citation type="submission" date="2013-03" db="EMBL/GenBank/DDBJ databases">
        <title>The Genome Sequence of Capronia epimyces CBS 606.96.</title>
        <authorList>
            <consortium name="The Broad Institute Genomics Platform"/>
            <person name="Cuomo C."/>
            <person name="de Hoog S."/>
            <person name="Gorbushina A."/>
            <person name="Walker B."/>
            <person name="Young S.K."/>
            <person name="Zeng Q."/>
            <person name="Gargeya S."/>
            <person name="Fitzgerald M."/>
            <person name="Haas B."/>
            <person name="Abouelleil A."/>
            <person name="Allen A.W."/>
            <person name="Alvarado L."/>
            <person name="Arachchi H.M."/>
            <person name="Berlin A.M."/>
            <person name="Chapman S.B."/>
            <person name="Gainer-Dewar J."/>
            <person name="Goldberg J."/>
            <person name="Griggs A."/>
            <person name="Gujja S."/>
            <person name="Hansen M."/>
            <person name="Howarth C."/>
            <person name="Imamovic A."/>
            <person name="Ireland A."/>
            <person name="Larimer J."/>
            <person name="McCowan C."/>
            <person name="Murphy C."/>
            <person name="Pearson M."/>
            <person name="Poon T.W."/>
            <person name="Priest M."/>
            <person name="Roberts A."/>
            <person name="Saif S."/>
            <person name="Shea T."/>
            <person name="Sisk P."/>
            <person name="Sykes S."/>
            <person name="Wortman J."/>
            <person name="Nusbaum C."/>
            <person name="Birren B."/>
        </authorList>
    </citation>
    <scope>NUCLEOTIDE SEQUENCE [LARGE SCALE GENOMIC DNA]</scope>
    <source>
        <strain evidence="3 4">CBS 606.96</strain>
    </source>
</reference>
<feature type="coiled-coil region" evidence="1">
    <location>
        <begin position="91"/>
        <end position="125"/>
    </location>
</feature>
<proteinExistence type="predicted"/>
<dbReference type="OrthoDB" id="4161285at2759"/>
<dbReference type="GeneID" id="19171578"/>
<dbReference type="HOGENOM" id="CLU_2183681_0_0_1"/>